<dbReference type="PANTHER" id="PTHR40619">
    <property type="entry name" value="FUNGAL STAND N-TERMINAL GOODBYE DOMAIN-CONTAINING PROTEIN"/>
    <property type="match status" value="1"/>
</dbReference>
<dbReference type="AlphaFoldDB" id="A0A8G0PHB5"/>
<evidence type="ECO:0000313" key="4">
    <source>
        <dbReference type="EMBL" id="QYS99269.1"/>
    </source>
</evidence>
<evidence type="ECO:0000256" key="2">
    <source>
        <dbReference type="SAM" id="MobiDB-lite"/>
    </source>
</evidence>
<name>A0A8G0PHB5_9HYPO</name>
<protein>
    <recommendedName>
        <fullName evidence="3">Nephrocystin 3-like N-terminal domain-containing protein</fullName>
    </recommendedName>
</protein>
<feature type="compositionally biased region" description="Basic and acidic residues" evidence="2">
    <location>
        <begin position="1"/>
        <end position="12"/>
    </location>
</feature>
<dbReference type="InterPro" id="IPR056884">
    <property type="entry name" value="NPHP3-like_N"/>
</dbReference>
<organism evidence="4 5">
    <name type="scientific">Trichoderma simmonsii</name>
    <dbReference type="NCBI Taxonomy" id="1491479"/>
    <lineage>
        <taxon>Eukaryota</taxon>
        <taxon>Fungi</taxon>
        <taxon>Dikarya</taxon>
        <taxon>Ascomycota</taxon>
        <taxon>Pezizomycotina</taxon>
        <taxon>Sordariomycetes</taxon>
        <taxon>Hypocreomycetidae</taxon>
        <taxon>Hypocreales</taxon>
        <taxon>Hypocreaceae</taxon>
        <taxon>Trichoderma</taxon>
    </lineage>
</organism>
<feature type="domain" description="Nephrocystin 3-like N-terminal" evidence="3">
    <location>
        <begin position="123"/>
        <end position="301"/>
    </location>
</feature>
<dbReference type="PANTHER" id="PTHR40619:SF3">
    <property type="entry name" value="FUNGAL STAND N-TERMINAL GOODBYE DOMAIN-CONTAINING PROTEIN"/>
    <property type="match status" value="1"/>
</dbReference>
<evidence type="ECO:0000256" key="1">
    <source>
        <dbReference type="ARBA" id="ARBA00022737"/>
    </source>
</evidence>
<sequence>MNQFKELIRERTPSPAPAPAPAPMLLGPWQPPTQAQGTPLPWYPPAYTQQYPYYLYPPYMYPPQQPLVWHPQPSVKVQPAVSPNSAWLQEVLHIPYSDDKDLKQVSNEKNVISLRHRVRAGQVVSTPEFRDWASKAESKELLVEGNFGYDDCYYISALSLLCATLTQALRTREGYISTVFFCGCHGKDDQDDDDQDVGGVAIMKSMILQLLKQHHSFDLRGLEKEIKLDLLKDGDIDQLCGLFVWLVKRLPRGLILVCIIDGAVHFEINVFEDGLQKVIKCLLSLSKDNTVPIPVKVLVTSPIRTEITAYLFREEEDEDDSRFIYLESFPKINYISAAIESDREMNKQLDAYEGNDE</sequence>
<keyword evidence="1" id="KW-0677">Repeat</keyword>
<evidence type="ECO:0000313" key="5">
    <source>
        <dbReference type="Proteomes" id="UP000826661"/>
    </source>
</evidence>
<gene>
    <name evidence="4" type="ORF">H0G86_006411</name>
</gene>
<proteinExistence type="predicted"/>
<feature type="region of interest" description="Disordered" evidence="2">
    <location>
        <begin position="1"/>
        <end position="21"/>
    </location>
</feature>
<accession>A0A8G0PHB5</accession>
<dbReference type="EMBL" id="CP075866">
    <property type="protein sequence ID" value="QYS99269.1"/>
    <property type="molecule type" value="Genomic_DNA"/>
</dbReference>
<reference evidence="4 5" key="1">
    <citation type="journal article" date="2021" name="BMC Genomics">
        <title>Telomere-to-telomere genome assembly of asparaginase-producing Trichoderma simmonsii.</title>
        <authorList>
            <person name="Chung D."/>
            <person name="Kwon Y.M."/>
            <person name="Yang Y."/>
        </authorList>
    </citation>
    <scope>NUCLEOTIDE SEQUENCE [LARGE SCALE GENOMIC DNA]</scope>
    <source>
        <strain evidence="4 5">GH-Sj1</strain>
    </source>
</reference>
<evidence type="ECO:0000259" key="3">
    <source>
        <dbReference type="Pfam" id="PF24883"/>
    </source>
</evidence>
<keyword evidence="5" id="KW-1185">Reference proteome</keyword>
<dbReference type="Pfam" id="PF24883">
    <property type="entry name" value="NPHP3_N"/>
    <property type="match status" value="1"/>
</dbReference>
<dbReference type="Proteomes" id="UP000826661">
    <property type="component" value="Chromosome III"/>
</dbReference>